<evidence type="ECO:0000313" key="1">
    <source>
        <dbReference type="EMBL" id="PWN49606.1"/>
    </source>
</evidence>
<evidence type="ECO:0000313" key="2">
    <source>
        <dbReference type="Proteomes" id="UP000245626"/>
    </source>
</evidence>
<proteinExistence type="predicted"/>
<dbReference type="EMBL" id="KZ820028">
    <property type="protein sequence ID" value="PWN49606.1"/>
    <property type="molecule type" value="Genomic_DNA"/>
</dbReference>
<accession>A0ACD0NUZ8</accession>
<reference evidence="1 2" key="1">
    <citation type="journal article" date="2018" name="Mol. Biol. Evol.">
        <title>Broad Genomic Sampling Reveals a Smut Pathogenic Ancestry of the Fungal Clade Ustilaginomycotina.</title>
        <authorList>
            <person name="Kijpornyongpan T."/>
            <person name="Mondo S.J."/>
            <person name="Barry K."/>
            <person name="Sandor L."/>
            <person name="Lee J."/>
            <person name="Lipzen A."/>
            <person name="Pangilinan J."/>
            <person name="LaButti K."/>
            <person name="Hainaut M."/>
            <person name="Henrissat B."/>
            <person name="Grigoriev I.V."/>
            <person name="Spatafora J.W."/>
            <person name="Aime M.C."/>
        </authorList>
    </citation>
    <scope>NUCLEOTIDE SEQUENCE [LARGE SCALE GENOMIC DNA]</scope>
    <source>
        <strain evidence="1 2">SA 807</strain>
    </source>
</reference>
<keyword evidence="2" id="KW-1185">Reference proteome</keyword>
<protein>
    <submittedName>
        <fullName evidence="1">Uncharacterized protein</fullName>
    </submittedName>
</protein>
<dbReference type="Proteomes" id="UP000245626">
    <property type="component" value="Unassembled WGS sequence"/>
</dbReference>
<sequence length="1813" mass="196890">MSIGRSKASAAERLRQSREEIASRSVGRRVAGSSPTVERSRPSNEALEIMLDDQKRPPSIRTATFHSRSSVASAQVDSARFNRDVRAAGPSPYPDAEGMGKGVSSVKETRTRSPATQGNSEGILPISELRRTYSDGNSDGIDSLSRTLPRGFNPATGSVSLERMRRPTLPHIFENEPITLENLFPNPHSRSGGNAAESRGSRTTGAAGRISSHQRTPSLVQPVTSPFAAIPTSSTPTGHATSYFDNDANRQDQSLEREQSDSVASSSTGVTSGWSSEGSLPTPTASSIAAARLRDESLQAELIPVQLVRPPVFRTPPIERAPATVNEDLGEGPARIVKGERVQIQKLESPKATYQSRLMDMTDATADVASVSTGSPPSGNAKTSKLPQLTSEAFPTALQASGSRPIPIFRNDFQNLKKISISKAGSGSGRASQTSSGGNPMERVRQGRRSETLVSSATAATSSSSSQPIKKPVAAMMQREETGVVPPTRQVPSVPTIQVHAPLTASERALPATVKMQKQRSIPSVGGHLLGIHNVAILSRKDGTARPIYSPTTQTLAAARSQPFTQQAKTGPLGPLAERVRSPLATDATVPGTPSLDYTTRFKKVERAPSSVAVSSIEEGERRLGKFSGSEGTDHQSWSDEADATRGSNKDVKQPNRSTFGAGDANLLAEANEKLARIRKEQEGLGRKLEGGVVGDDDKVGMGTSPQSRAAILEATEKRLEKGEDPEELGRRLSAFRSRRHDSFDSAKTAFDQTGLESSPMVMSRSLSGQNKEARLSTSSFEVIKEEEAVEKEGKSRIVGTVAPPSDVLEVKEEEDEGDETDVDSPETTDTEQEKYGNLKTFIINTLEDHGDEDDDGGEAKMKPGFRYLPISASVNATKGKSRRPQTGNSRVTFKSDHSRKGHIRTPACEECFRSGFDCAMNLQIGEGTAGRKAFQDFVASGGLQALSIRDGRGVSPIHEGSLTLDQALGDNYVDKLGEVAFGESALSRPVTRGMMDDLMVEKEEQERRKRIMGEHQPWSTETLDDSNLDEIRRRPSLFSIKSFVNRPSSIIESLKELTREDDAEAAAELASSSQDTLSDELDYLPDRWPLWRKYLQITVFSIYIFALQALDSGYVTSIPYLMKDLHIQTPATIGLGSLAFNGAQAGGMLTGAGLIGFGRQRIILGTLVLIGCSCVIFGFSRNLVVIIALRGLIGNFSGIAITITLASILDLFVTKASRLGGILLLIVSVANGQLSGPWIADLILSNAPWPWLYWGMLIVAGVMIFAFGIITRETSPVMLFRRRVLKLRRLTGVWTPEPQPPTTVKQAMLVDSVKPFVMLFKHWIVTVCSLSMTFFLSVYVFIFSGTTKLFSEVHHLSPVNAKVTSTVCGVIGVLSAFLISMLLSLRENSGSKLRPIQIDEKGYIDTSRPSPKVERDLILSLVGGFLFVLALYTMAISSISEGTWMFSALGMILLSTALILVQIGFLQYILETYQPPRPTKVCDVIAQGDDSDGGSFDLDRYTSRSRPVGSHSRDRADTESSDSNRDTDRRYGNQAAIASVSIAANLALTLSNAMEVPAMFTFERMTFQMVFVIFATVSILACSGPLFLFLYGAKGRSSSLAKIKGSRGSKDKTEPEEGNEGRRVDRGHGLVGKNPKGSRSGSSFAKGMMGRLSQLVSSSSPSKNHPVMMGENDSQRTLSETDRNRNREEGGPNDGNARMDPKHPANTTISKVRPLTPVKTRTSRELSRVTRDSEHHRTHHRHQPFSYPTDERWAKHVRRSAHHQGGSNFSTNLPTTESIEKPLPSHEIDELHRPRLTSASSRIGSNVGGLYY</sequence>
<name>A0ACD0NUZ8_9BASI</name>
<gene>
    <name evidence="1" type="ORF">IE53DRAFT_380421</name>
</gene>
<organism evidence="1 2">
    <name type="scientific">Violaceomyces palustris</name>
    <dbReference type="NCBI Taxonomy" id="1673888"/>
    <lineage>
        <taxon>Eukaryota</taxon>
        <taxon>Fungi</taxon>
        <taxon>Dikarya</taxon>
        <taxon>Basidiomycota</taxon>
        <taxon>Ustilaginomycotina</taxon>
        <taxon>Ustilaginomycetes</taxon>
        <taxon>Violaceomycetales</taxon>
        <taxon>Violaceomycetaceae</taxon>
        <taxon>Violaceomyces</taxon>
    </lineage>
</organism>